<reference evidence="1 2" key="1">
    <citation type="submission" date="2024-06" db="EMBL/GenBank/DDBJ databases">
        <title>Genomic Encyclopedia of Type Strains, Phase IV (KMG-IV): sequencing the most valuable type-strain genomes for metagenomic binning, comparative biology and taxonomic classification.</title>
        <authorList>
            <person name="Goeker M."/>
        </authorList>
    </citation>
    <scope>NUCLEOTIDE SEQUENCE [LARGE SCALE GENOMIC DNA]</scope>
    <source>
        <strain evidence="1 2">DSM 29388</strain>
    </source>
</reference>
<evidence type="ECO:0000313" key="1">
    <source>
        <dbReference type="EMBL" id="MET3731114.1"/>
    </source>
</evidence>
<protein>
    <submittedName>
        <fullName evidence="1">Gliding motility-associated-like protein</fullName>
    </submittedName>
</protein>
<keyword evidence="2" id="KW-1185">Reference proteome</keyword>
<dbReference type="InterPro" id="IPR026341">
    <property type="entry name" value="T9SS_type_B"/>
</dbReference>
<gene>
    <name evidence="1" type="ORF">ABID46_000681</name>
</gene>
<dbReference type="Proteomes" id="UP001549146">
    <property type="component" value="Unassembled WGS sequence"/>
</dbReference>
<dbReference type="Pfam" id="PF13585">
    <property type="entry name" value="CHU_C"/>
    <property type="match status" value="1"/>
</dbReference>
<sequence length="1286" mass="141095">MQRIYILPFLYLLIFGLSISSKAQTIPEDIINPVCDSQSMTLGAPGNTGIYNLTIPCNQGQPLSPFMDFYFVRIQSGTTFTFLVEPVGNDDYDFGAWLNPNWNNINATPAANKRGSQNDPFQSGQFNLGLSLTATDLCETGGSAGYPEPGMVRYFDVQAGDEILIAIDRWSSTTDGYTISFGGDAELDCTILGNSYGKCDVDNNNSEQFFISDFLPDLQVDYPNHTFQYYANQVNAENETGPQLTFPLTVNYNNGDPTEVFVRVENNSGSFIRVLKMFFFVNKLPTLLTNELDLPIQCDDDLDGQATFDLTLSQPLFVALPADVNFTYYTTLADANAGGTNNIPNPTTYSSGSGQVFVRISNDPQDGNEEGCFRVGIINLEVSDFDVPAQTHTTDPLCDEDGDGFVNVNLTDYLVEYVTTPTDYQISFHTNTADATTGNNPIVNPTNYSIPAGTSPIIYVRIKSLTDDCFSISTLQIPTIERPVLNTLTDLEDCVDQLTGDFLFDLTQFDALVVNNSANYTITYHTSQADADAGANAITNPTVYPLALNTTHTIYIRVDAGGCPHTTSVRITINSNPDVAADVTYTGICDDDGDGTILVNLTDNEAAMLDNPANYLISYHTSQADADAGANPIANPIAYAIPAGQTTIVYIRVKHLLNNCFTVRSISYTTLERPVLNTLTDVEECVSQSGNIPYDLTQFAALIVANPNDYVISYHTSQADADAGTNAIANPNAHPILVDTPTQIFIRVDNQGCADSRSVWIRLYLEPQINDLAPQVFCTTQQTGSVNYDLTQHVFEWAIGDPVDYLFTYHTSQADADAGANAIANPNAYPIPVGITTNIYVRVKNQTNDCYVVTLLTLYPGATATLNTGLEIILCDENFDGTYTYTLPQMNAQLVANTAGLTFSYYLTQQNAIDGTNPIAQNQWNNYPITTLPFEIWVVAHTTDNCPSDPVMVRFVYGTDISLINSTVGPIDYCIEDSIDLTSYQNQMTNETAVFFSYHNSLADAENDLNPIANVTQFNPDGNNSVYVRLEKIDRCPVIVEMKFNRLATPSIELNETYFELCPGNSFEAIAISDDPNASFEWFLGTNSVGTGASLEITANGTYTVIVTGANGCVNETTITIATPPTPYITGIEYGPDYIIVSANSGDGGGHLEFSLDGVFWQSSPRFDNLIPGEAYTVYVREDGCMKDQYDVTILSISNFISPNGDGINDIWEVRGIELSPQTTIQIFDRYGKIFVDTTFEGNYRWDGKYLGRPVPSGDYWYIMNVPSDGIIKAQKFMGHISVRNQ</sequence>
<evidence type="ECO:0000313" key="2">
    <source>
        <dbReference type="Proteomes" id="UP001549146"/>
    </source>
</evidence>
<name>A0ABV2LRA4_9FLAO</name>
<accession>A0ABV2LRA4</accession>
<comment type="caution">
    <text evidence="1">The sequence shown here is derived from an EMBL/GenBank/DDBJ whole genome shotgun (WGS) entry which is preliminary data.</text>
</comment>
<proteinExistence type="predicted"/>
<dbReference type="NCBIfam" id="TIGR04131">
    <property type="entry name" value="Bac_Flav_CTERM"/>
    <property type="match status" value="1"/>
</dbReference>
<organism evidence="1 2">
    <name type="scientific">Moheibacter stercoris</name>
    <dbReference type="NCBI Taxonomy" id="1628251"/>
    <lineage>
        <taxon>Bacteria</taxon>
        <taxon>Pseudomonadati</taxon>
        <taxon>Bacteroidota</taxon>
        <taxon>Flavobacteriia</taxon>
        <taxon>Flavobacteriales</taxon>
        <taxon>Weeksellaceae</taxon>
        <taxon>Moheibacter</taxon>
    </lineage>
</organism>
<dbReference type="RefSeq" id="WP_354507073.1">
    <property type="nucleotide sequence ID" value="NZ_JBEPMO010000003.1"/>
</dbReference>
<dbReference type="EMBL" id="JBEPMO010000003">
    <property type="protein sequence ID" value="MET3731114.1"/>
    <property type="molecule type" value="Genomic_DNA"/>
</dbReference>